<dbReference type="AlphaFoldDB" id="A0A9W8E8T6"/>
<protein>
    <submittedName>
        <fullName evidence="7">Uncharacterized protein</fullName>
    </submittedName>
</protein>
<dbReference type="EMBL" id="JANBPY010000290">
    <property type="protein sequence ID" value="KAJ1967737.1"/>
    <property type="molecule type" value="Genomic_DNA"/>
</dbReference>
<name>A0A9W8E8T6_9FUNG</name>
<accession>A0A9W8E8T6</accession>
<dbReference type="GO" id="GO:0031511">
    <property type="term" value="C:Mis6-Sim4 complex"/>
    <property type="evidence" value="ECO:0007669"/>
    <property type="project" value="TreeGrafter"/>
</dbReference>
<keyword evidence="4" id="KW-0158">Chromosome</keyword>
<evidence type="ECO:0000256" key="4">
    <source>
        <dbReference type="ARBA" id="ARBA00022454"/>
    </source>
</evidence>
<evidence type="ECO:0000256" key="3">
    <source>
        <dbReference type="ARBA" id="ARBA00007321"/>
    </source>
</evidence>
<dbReference type="Pfam" id="PF09496">
    <property type="entry name" value="CENP-O"/>
    <property type="match status" value="1"/>
</dbReference>
<dbReference type="PANTHER" id="PTHR14582:SF1">
    <property type="entry name" value="CENTROMERE PROTEIN O"/>
    <property type="match status" value="1"/>
</dbReference>
<gene>
    <name evidence="7" type="ORF">IWQ62_001671</name>
</gene>
<evidence type="ECO:0000256" key="5">
    <source>
        <dbReference type="ARBA" id="ARBA00023242"/>
    </source>
</evidence>
<evidence type="ECO:0000256" key="1">
    <source>
        <dbReference type="ARBA" id="ARBA00004123"/>
    </source>
</evidence>
<keyword evidence="5" id="KW-0539">Nucleus</keyword>
<dbReference type="GO" id="GO:0005634">
    <property type="term" value="C:nucleus"/>
    <property type="evidence" value="ECO:0007669"/>
    <property type="project" value="UniProtKB-SubCell"/>
</dbReference>
<reference evidence="7" key="1">
    <citation type="submission" date="2022-07" db="EMBL/GenBank/DDBJ databases">
        <title>Phylogenomic reconstructions and comparative analyses of Kickxellomycotina fungi.</title>
        <authorList>
            <person name="Reynolds N.K."/>
            <person name="Stajich J.E."/>
            <person name="Barry K."/>
            <person name="Grigoriev I.V."/>
            <person name="Crous P."/>
            <person name="Smith M.E."/>
        </authorList>
    </citation>
    <scope>NUCLEOTIDE SEQUENCE</scope>
    <source>
        <strain evidence="7">RSA 1196</strain>
    </source>
</reference>
<proteinExistence type="inferred from homology"/>
<evidence type="ECO:0000256" key="6">
    <source>
        <dbReference type="ARBA" id="ARBA00023328"/>
    </source>
</evidence>
<dbReference type="OrthoDB" id="10050372at2759"/>
<comment type="similarity">
    <text evidence="3">Belongs to the CENP-O/MCM21 family.</text>
</comment>
<evidence type="ECO:0000313" key="7">
    <source>
        <dbReference type="EMBL" id="KAJ1967737.1"/>
    </source>
</evidence>
<organism evidence="7 8">
    <name type="scientific">Dispira parvispora</name>
    <dbReference type="NCBI Taxonomy" id="1520584"/>
    <lineage>
        <taxon>Eukaryota</taxon>
        <taxon>Fungi</taxon>
        <taxon>Fungi incertae sedis</taxon>
        <taxon>Zoopagomycota</taxon>
        <taxon>Kickxellomycotina</taxon>
        <taxon>Dimargaritomycetes</taxon>
        <taxon>Dimargaritales</taxon>
        <taxon>Dimargaritaceae</taxon>
        <taxon>Dispira</taxon>
    </lineage>
</organism>
<comment type="subcellular location">
    <subcellularLocation>
        <location evidence="2">Chromosome</location>
        <location evidence="2">Centromere</location>
    </subcellularLocation>
    <subcellularLocation>
        <location evidence="1">Nucleus</location>
    </subcellularLocation>
</comment>
<evidence type="ECO:0000313" key="8">
    <source>
        <dbReference type="Proteomes" id="UP001150925"/>
    </source>
</evidence>
<dbReference type="CDD" id="cd23835">
    <property type="entry name" value="DRWD-N_CENP-O"/>
    <property type="match status" value="1"/>
</dbReference>
<keyword evidence="6" id="KW-0137">Centromere</keyword>
<dbReference type="PANTHER" id="PTHR14582">
    <property type="entry name" value="INNER KINETOCHORE SUBUNIT MAL2"/>
    <property type="match status" value="1"/>
</dbReference>
<sequence>MHSSEAKDKLKQICDVRVTTLLLLDFWNSNLKHLAYHSVLVRQLHEEKGRLMRTLLHQESSAKFADILYQVLADEELACELSSKLLLTSSPLPPDLPYAVRRSLIPTVADYNDDCQTRWYEDLVTGYQLLGRSVFSVTRDVVGIRLETSYKNKYHEPYFLFIRQKETSNELMVYRHTLPPTIPLASLESLLNRNVPAYLDEIQDMLQAMVARREQASRLSSQHAVESVNINPFYTRISFTLRDPNIRHTTVQGYLVYDDIKLSRPTQVLLLQLHEQDEITHQVVLEEQAQLFYTRDIDQATAEVKLVPHNE</sequence>
<dbReference type="Proteomes" id="UP001150925">
    <property type="component" value="Unassembled WGS sequence"/>
</dbReference>
<evidence type="ECO:0000256" key="2">
    <source>
        <dbReference type="ARBA" id="ARBA00004584"/>
    </source>
</evidence>
<comment type="caution">
    <text evidence="7">The sequence shown here is derived from an EMBL/GenBank/DDBJ whole genome shotgun (WGS) entry which is preliminary data.</text>
</comment>
<keyword evidence="8" id="KW-1185">Reference proteome</keyword>
<dbReference type="InterPro" id="IPR018464">
    <property type="entry name" value="CENP-O"/>
</dbReference>